<comment type="caution">
    <text evidence="3">The sequence shown here is derived from an EMBL/GenBank/DDBJ whole genome shotgun (WGS) entry which is preliminary data.</text>
</comment>
<accession>A0ABT4KBI6</accession>
<organism evidence="3 4">
    <name type="scientific">Sinorhizobium psoraleae</name>
    <dbReference type="NCBI Taxonomy" id="520838"/>
    <lineage>
        <taxon>Bacteria</taxon>
        <taxon>Pseudomonadati</taxon>
        <taxon>Pseudomonadota</taxon>
        <taxon>Alphaproteobacteria</taxon>
        <taxon>Hyphomicrobiales</taxon>
        <taxon>Rhizobiaceae</taxon>
        <taxon>Sinorhizobium/Ensifer group</taxon>
        <taxon>Sinorhizobium</taxon>
    </lineage>
</organism>
<gene>
    <name evidence="3" type="ORF">O3W52_04430</name>
</gene>
<feature type="region of interest" description="Disordered" evidence="2">
    <location>
        <begin position="183"/>
        <end position="205"/>
    </location>
</feature>
<evidence type="ECO:0000256" key="2">
    <source>
        <dbReference type="SAM" id="MobiDB-lite"/>
    </source>
</evidence>
<proteinExistence type="predicted"/>
<keyword evidence="1" id="KW-0175">Coiled coil</keyword>
<dbReference type="RefSeq" id="WP_269275903.1">
    <property type="nucleotide sequence ID" value="NZ_JAPVOI010000004.1"/>
</dbReference>
<dbReference type="EMBL" id="JAPVOI010000004">
    <property type="protein sequence ID" value="MCZ4089332.1"/>
    <property type="molecule type" value="Genomic_DNA"/>
</dbReference>
<name>A0ABT4KBI6_9HYPH</name>
<keyword evidence="4" id="KW-1185">Reference proteome</keyword>
<sequence length="205" mass="22817">MEPEQARVVAIFKNHPQINQAKSQKEGRPIYDDMEIVEVRFAANRQTVGVFPAHSFAGWRMTPEGIQEQYTYAMKFPDQYRRFKANQQQVAHGTPVEELPFLTAAKRLELKALSIYTAEALAALDGQELKNLGIGGRELKNQAQAFIDAASGTANVTKMAAENEALRQQVEEMRREMQEFMKGARTPGASQPAAKLCSSPIGTMT</sequence>
<feature type="coiled-coil region" evidence="1">
    <location>
        <begin position="156"/>
        <end position="183"/>
    </location>
</feature>
<evidence type="ECO:0000313" key="3">
    <source>
        <dbReference type="EMBL" id="MCZ4089332.1"/>
    </source>
</evidence>
<evidence type="ECO:0000313" key="4">
    <source>
        <dbReference type="Proteomes" id="UP001079430"/>
    </source>
</evidence>
<evidence type="ECO:0000256" key="1">
    <source>
        <dbReference type="SAM" id="Coils"/>
    </source>
</evidence>
<dbReference type="Proteomes" id="UP001079430">
    <property type="component" value="Unassembled WGS sequence"/>
</dbReference>
<protein>
    <submittedName>
        <fullName evidence="3">Uncharacterized protein</fullName>
    </submittedName>
</protein>
<reference evidence="3" key="1">
    <citation type="submission" date="2022-10" db="EMBL/GenBank/DDBJ databases">
        <title>Whole genome sequencing of three plant growth promoting bacteria isolated from Vachellia tortilis subsp. raddiana in Morocco.</title>
        <authorList>
            <person name="Hnini M."/>
            <person name="Zouagui R."/>
            <person name="Zouagui H."/>
            <person name="Chemao Elfihri M.-W."/>
            <person name="Ibrahimi A."/>
            <person name="Sbabou L."/>
            <person name="Aurag J."/>
        </authorList>
    </citation>
    <scope>NUCLEOTIDE SEQUENCE</scope>
    <source>
        <strain evidence="3">LMR678</strain>
    </source>
</reference>